<dbReference type="RefSeq" id="WP_111162410.1">
    <property type="nucleotide sequence ID" value="NZ_PCDP01000045.1"/>
</dbReference>
<comment type="caution">
    <text evidence="1">The sequence shown here is derived from an EMBL/GenBank/DDBJ whole genome shotgun (WGS) entry which is preliminary data.</text>
</comment>
<organism evidence="1 2">
    <name type="scientific">Rhizobium tubonense</name>
    <dbReference type="NCBI Taxonomy" id="484088"/>
    <lineage>
        <taxon>Bacteria</taxon>
        <taxon>Pseudomonadati</taxon>
        <taxon>Pseudomonadota</taxon>
        <taxon>Alphaproteobacteria</taxon>
        <taxon>Hyphomicrobiales</taxon>
        <taxon>Rhizobiaceae</taxon>
        <taxon>Rhizobium/Agrobacterium group</taxon>
        <taxon>Rhizobium</taxon>
    </lineage>
</organism>
<gene>
    <name evidence="1" type="ORF">CPY51_22130</name>
</gene>
<keyword evidence="2" id="KW-1185">Reference proteome</keyword>
<reference evidence="1 2" key="1">
    <citation type="journal article" date="2018" name="Sci. Rep.">
        <title>Rhizobium tumorigenes sp. nov., a novel plant tumorigenic bacterium isolated from cane gall tumors on thornless blackberry.</title>
        <authorList>
            <person name="Kuzmanovi N."/>
            <person name="Smalla K."/>
            <person name="Gronow S."/>
            <person name="PuBawska J."/>
        </authorList>
    </citation>
    <scope>NUCLEOTIDE SEQUENCE [LARGE SCALE GENOMIC DNA]</scope>
    <source>
        <strain evidence="1 2">CCBAU 85046</strain>
    </source>
</reference>
<evidence type="ECO:0000313" key="1">
    <source>
        <dbReference type="EMBL" id="PZM10743.1"/>
    </source>
</evidence>
<dbReference type="OrthoDB" id="8283038at2"/>
<dbReference type="Proteomes" id="UP000248925">
    <property type="component" value="Unassembled WGS sequence"/>
</dbReference>
<accession>A0A2W4EG57</accession>
<evidence type="ECO:0000313" key="2">
    <source>
        <dbReference type="Proteomes" id="UP000248925"/>
    </source>
</evidence>
<protein>
    <recommendedName>
        <fullName evidence="3">Type I secretion protein</fullName>
    </recommendedName>
</protein>
<sequence length="682" mass="73415">MHAEKFSEIIAHFIGLFDPQSEEARLRQLNLDGQALRDDAAHLADPGEQQAAFQSNLDLKDYDPHLKYDPAHESYDHLQARLYDQTYAQSLKMLQDLANADLPHFYHQPEPLTIDEPGRLHPDSGADSNVAHILQANSVRDDDILDMTNGNHPVQNIAQIDILLGEMSARAEALSPFSTWARTDSPDGIVKIANDVHDYAQNTEQSGGTNLQDPDGSHYVVTASNNLDGFVYINGDASSMAAGSMPSLHDFLPDRGLGAPDQQPVGADSAQHLSGAGPNSLDIEAGANVVANFAGIVDTNMITPLMAVMGDYHSINSISQIYIYSDHDKVEGVSNDSSNSVMDAPTIGKNIAIFAHDQFNPGAADQWDANSHSMPSAWHVSVVEGDVSFVHWIEQYNFLSDNDSMTVQTSGVETSVLTGGNTVTDLASYLGIGTQYDLVIVGGQAYNMNAITQISVLYDNDTVKMDGSGGNTQIQTGNNLIWNQASIENVGDPNRFAAMPDYMNETMKNIQDHHDSMPDGLAADPNFAGYQGLNVLYITGNFYDVNVIKQVNIVGDADSVTKVANSVLQDNTDATVHIDTGSNALINVASIVDYDSFGHTTYVAGNVYSDAVLIQGGLVDHDNGVNHNQPTGQLANEAIAFLGEHDPVTSTDTDHNTTTIDAGHDLSFHNGSLGDVMQSVTA</sequence>
<dbReference type="AlphaFoldDB" id="A0A2W4EG57"/>
<dbReference type="EMBL" id="PCDP01000045">
    <property type="protein sequence ID" value="PZM10743.1"/>
    <property type="molecule type" value="Genomic_DNA"/>
</dbReference>
<name>A0A2W4EG57_9HYPH</name>
<proteinExistence type="predicted"/>
<evidence type="ECO:0008006" key="3">
    <source>
        <dbReference type="Google" id="ProtNLM"/>
    </source>
</evidence>